<feature type="region of interest" description="Disordered" evidence="1">
    <location>
        <begin position="87"/>
        <end position="121"/>
    </location>
</feature>
<evidence type="ECO:0000313" key="4">
    <source>
        <dbReference type="Proteomes" id="UP000000822"/>
    </source>
</evidence>
<dbReference type="HOGENOM" id="CLU_1426681_0_0_9"/>
<reference evidence="3 4" key="1">
    <citation type="journal article" date="2001" name="FEMS Microbiol. Lett.">
        <title>Oceanobacillus iheyensis gen. nov., sp. nov., a deep-sea extremely halotolerant and alkaliphilic species isolated from a depth of 1050 m on the Iheya Ridge.</title>
        <authorList>
            <person name="Lu J."/>
            <person name="Nogi Y."/>
            <person name="Takami H."/>
        </authorList>
    </citation>
    <scope>NUCLEOTIDE SEQUENCE [LARGE SCALE GENOMIC DNA]</scope>
    <source>
        <strain evidence="4">DSM 14371 / CIP 107618 / JCM 11309 / KCTC 3954 / HTE831</strain>
    </source>
</reference>
<accession>Q8ELD0</accession>
<dbReference type="RefSeq" id="WP_011067695.1">
    <property type="nucleotide sequence ID" value="NC_004193.1"/>
</dbReference>
<evidence type="ECO:0000313" key="3">
    <source>
        <dbReference type="EMBL" id="BAC15255.1"/>
    </source>
</evidence>
<dbReference type="InterPro" id="IPR025711">
    <property type="entry name" value="PepSY"/>
</dbReference>
<name>Q8ELD0_OCEIH</name>
<gene>
    <name evidence="3" type="ordered locus">OB3299</name>
</gene>
<dbReference type="AlphaFoldDB" id="Q8ELD0"/>
<protein>
    <recommendedName>
        <fullName evidence="2">PepSY domain-containing protein</fullName>
    </recommendedName>
</protein>
<dbReference type="Pfam" id="PF03413">
    <property type="entry name" value="PepSY"/>
    <property type="match status" value="1"/>
</dbReference>
<dbReference type="eggNOG" id="COG3212">
    <property type="taxonomic scope" value="Bacteria"/>
</dbReference>
<dbReference type="Gene3D" id="3.10.450.40">
    <property type="match status" value="1"/>
</dbReference>
<organism evidence="3 4">
    <name type="scientific">Oceanobacillus iheyensis (strain DSM 14371 / CIP 107618 / JCM 11309 / KCTC 3954 / HTE831)</name>
    <dbReference type="NCBI Taxonomy" id="221109"/>
    <lineage>
        <taxon>Bacteria</taxon>
        <taxon>Bacillati</taxon>
        <taxon>Bacillota</taxon>
        <taxon>Bacilli</taxon>
        <taxon>Bacillales</taxon>
        <taxon>Bacillaceae</taxon>
        <taxon>Oceanobacillus</taxon>
    </lineage>
</organism>
<feature type="compositionally biased region" description="Acidic residues" evidence="1">
    <location>
        <begin position="91"/>
        <end position="106"/>
    </location>
</feature>
<dbReference type="EMBL" id="BA000028">
    <property type="protein sequence ID" value="BAC15255.1"/>
    <property type="molecule type" value="Genomic_DNA"/>
</dbReference>
<dbReference type="STRING" id="221109.gene:10735551"/>
<evidence type="ECO:0000259" key="2">
    <source>
        <dbReference type="Pfam" id="PF03413"/>
    </source>
</evidence>
<feature type="domain" description="PepSY" evidence="2">
    <location>
        <begin position="33"/>
        <end position="90"/>
    </location>
</feature>
<proteinExistence type="predicted"/>
<keyword evidence="4" id="KW-1185">Reference proteome</keyword>
<sequence>MRNKLLIGTVAGTVIFGGAAIVGASENNKNAEISAEQALQTALKNTEGFVQEVDLSFEDEENYYEIEIESNDKEYEFNIDATTGEALGQEPDAEGENEEQQEDGQDNSDNNQYPNEPSNLTSFEEYNTITDQVNTDNLTFHLETDNQGNRIMFLVDEDGEKHYKTIFIKHSSHLKMIDLNGGGQIFYEQI</sequence>
<dbReference type="OrthoDB" id="2168541at2"/>
<dbReference type="KEGG" id="oih:OB3299"/>
<evidence type="ECO:0000256" key="1">
    <source>
        <dbReference type="SAM" id="MobiDB-lite"/>
    </source>
</evidence>
<dbReference type="Proteomes" id="UP000000822">
    <property type="component" value="Chromosome"/>
</dbReference>
<reference evidence="3 4" key="2">
    <citation type="journal article" date="2002" name="Nucleic Acids Res.">
        <title>Genome sequence of Oceanobacillus iheyensis isolated from the Iheya Ridge and its unexpected adaptive capabilities to extreme environments.</title>
        <authorList>
            <person name="Takami H."/>
            <person name="Takaki Y."/>
            <person name="Uchiyama I."/>
        </authorList>
    </citation>
    <scope>NUCLEOTIDE SEQUENCE [LARGE SCALE GENOMIC DNA]</scope>
    <source>
        <strain evidence="4">DSM 14371 / CIP 107618 / JCM 11309 / KCTC 3954 / HTE831</strain>
    </source>
</reference>